<dbReference type="EMBL" id="BSEV01000047">
    <property type="protein sequence ID" value="GLK15304.1"/>
    <property type="molecule type" value="Genomic_DNA"/>
</dbReference>
<feature type="compositionally biased region" description="Basic and acidic residues" evidence="1">
    <location>
        <begin position="52"/>
        <end position="63"/>
    </location>
</feature>
<name>A0A9W6ID04_9ACTN</name>
<organism evidence="2 3">
    <name type="scientific">Streptosporangium carneum</name>
    <dbReference type="NCBI Taxonomy" id="47481"/>
    <lineage>
        <taxon>Bacteria</taxon>
        <taxon>Bacillati</taxon>
        <taxon>Actinomycetota</taxon>
        <taxon>Actinomycetes</taxon>
        <taxon>Streptosporangiales</taxon>
        <taxon>Streptosporangiaceae</taxon>
        <taxon>Streptosporangium</taxon>
    </lineage>
</organism>
<dbReference type="Proteomes" id="UP001143474">
    <property type="component" value="Unassembled WGS sequence"/>
</dbReference>
<evidence type="ECO:0000313" key="3">
    <source>
        <dbReference type="Proteomes" id="UP001143474"/>
    </source>
</evidence>
<protein>
    <submittedName>
        <fullName evidence="2">Uncharacterized protein</fullName>
    </submittedName>
</protein>
<feature type="compositionally biased region" description="Basic and acidic residues" evidence="1">
    <location>
        <begin position="75"/>
        <end position="91"/>
    </location>
</feature>
<reference evidence="2" key="1">
    <citation type="journal article" date="2014" name="Int. J. Syst. Evol. Microbiol.">
        <title>Complete genome sequence of Corynebacterium casei LMG S-19264T (=DSM 44701T), isolated from a smear-ripened cheese.</title>
        <authorList>
            <consortium name="US DOE Joint Genome Institute (JGI-PGF)"/>
            <person name="Walter F."/>
            <person name="Albersmeier A."/>
            <person name="Kalinowski J."/>
            <person name="Ruckert C."/>
        </authorList>
    </citation>
    <scope>NUCLEOTIDE SEQUENCE</scope>
    <source>
        <strain evidence="2">VKM Ac-2007</strain>
    </source>
</reference>
<feature type="compositionally biased region" description="Basic and acidic residues" evidence="1">
    <location>
        <begin position="18"/>
        <end position="35"/>
    </location>
</feature>
<feature type="compositionally biased region" description="Basic residues" evidence="1">
    <location>
        <begin position="97"/>
        <end position="109"/>
    </location>
</feature>
<keyword evidence="3" id="KW-1185">Reference proteome</keyword>
<feature type="region of interest" description="Disordered" evidence="1">
    <location>
        <begin position="1"/>
        <end position="109"/>
    </location>
</feature>
<sequence length="109" mass="12305">MVTPAGFYPDALPLSHARRLDGRQDSNLRPSDPDNRPTSTRSPARQPRLRHGCGDSDRLRAPKDPTGFEPVMPDNRSDSTRAADRADERSGLEPTRMWKRTPAVRRSDR</sequence>
<proteinExistence type="predicted"/>
<gene>
    <name evidence="2" type="ORF">GCM10017600_87170</name>
</gene>
<evidence type="ECO:0000256" key="1">
    <source>
        <dbReference type="SAM" id="MobiDB-lite"/>
    </source>
</evidence>
<accession>A0A9W6ID04</accession>
<evidence type="ECO:0000313" key="2">
    <source>
        <dbReference type="EMBL" id="GLK15304.1"/>
    </source>
</evidence>
<comment type="caution">
    <text evidence="2">The sequence shown here is derived from an EMBL/GenBank/DDBJ whole genome shotgun (WGS) entry which is preliminary data.</text>
</comment>
<reference evidence="2" key="2">
    <citation type="submission" date="2023-01" db="EMBL/GenBank/DDBJ databases">
        <authorList>
            <person name="Sun Q."/>
            <person name="Evtushenko L."/>
        </authorList>
    </citation>
    <scope>NUCLEOTIDE SEQUENCE</scope>
    <source>
        <strain evidence="2">VKM Ac-2007</strain>
    </source>
</reference>
<dbReference type="AlphaFoldDB" id="A0A9W6ID04"/>